<gene>
    <name evidence="1" type="ORF">DSO57_1017327</name>
</gene>
<sequence>MNHLIFTASYSLPWDWRVPTEPGTFGPSPEGLGHRYYDNPSQLNSSRVGSWPPLVLPHSTISVAAYTSIYYVLIYFEGSLGRYNTHAKVFQWLMTIGPNVTALAGFQFANLLPYLLQVVPTIFGFHSPVPKPFPISDYSWLALGIIKYYFKGDSNQSEKGTVGLGWGQEQQLRKHCVTNRFFLDGLNWAGKTIWMDLRRNFWSGSQFMPRSIV</sequence>
<dbReference type="EMBL" id="QTSX02006462">
    <property type="protein sequence ID" value="KAJ9054188.1"/>
    <property type="molecule type" value="Genomic_DNA"/>
</dbReference>
<keyword evidence="2" id="KW-1185">Reference proteome</keyword>
<comment type="caution">
    <text evidence="1">The sequence shown here is derived from an EMBL/GenBank/DDBJ whole genome shotgun (WGS) entry which is preliminary data.</text>
</comment>
<reference evidence="1" key="1">
    <citation type="submission" date="2022-04" db="EMBL/GenBank/DDBJ databases">
        <title>Genome of the entomopathogenic fungus Entomophthora muscae.</title>
        <authorList>
            <person name="Elya C."/>
            <person name="Lovett B.R."/>
            <person name="Lee E."/>
            <person name="Macias A.M."/>
            <person name="Hajek A.E."/>
            <person name="De Bivort B.L."/>
            <person name="Kasson M.T."/>
            <person name="De Fine Licht H.H."/>
            <person name="Stajich J.E."/>
        </authorList>
    </citation>
    <scope>NUCLEOTIDE SEQUENCE</scope>
    <source>
        <strain evidence="1">Berkeley</strain>
    </source>
</reference>
<accession>A0ACC2RW09</accession>
<protein>
    <submittedName>
        <fullName evidence="1">Uncharacterized protein</fullName>
    </submittedName>
</protein>
<dbReference type="Proteomes" id="UP001165960">
    <property type="component" value="Unassembled WGS sequence"/>
</dbReference>
<proteinExistence type="predicted"/>
<evidence type="ECO:0000313" key="1">
    <source>
        <dbReference type="EMBL" id="KAJ9054188.1"/>
    </source>
</evidence>
<name>A0ACC2RW09_9FUNG</name>
<evidence type="ECO:0000313" key="2">
    <source>
        <dbReference type="Proteomes" id="UP001165960"/>
    </source>
</evidence>
<organism evidence="1 2">
    <name type="scientific">Entomophthora muscae</name>
    <dbReference type="NCBI Taxonomy" id="34485"/>
    <lineage>
        <taxon>Eukaryota</taxon>
        <taxon>Fungi</taxon>
        <taxon>Fungi incertae sedis</taxon>
        <taxon>Zoopagomycota</taxon>
        <taxon>Entomophthoromycotina</taxon>
        <taxon>Entomophthoromycetes</taxon>
        <taxon>Entomophthorales</taxon>
        <taxon>Entomophthoraceae</taxon>
        <taxon>Entomophthora</taxon>
    </lineage>
</organism>